<proteinExistence type="predicted"/>
<reference evidence="1 2" key="1">
    <citation type="journal article" date="2019" name="Nat. Ecol. Evol.">
        <title>Megaphylogeny resolves global patterns of mushroom evolution.</title>
        <authorList>
            <person name="Varga T."/>
            <person name="Krizsan K."/>
            <person name="Foldi C."/>
            <person name="Dima B."/>
            <person name="Sanchez-Garcia M."/>
            <person name="Sanchez-Ramirez S."/>
            <person name="Szollosi G.J."/>
            <person name="Szarkandi J.G."/>
            <person name="Papp V."/>
            <person name="Albert L."/>
            <person name="Andreopoulos W."/>
            <person name="Angelini C."/>
            <person name="Antonin V."/>
            <person name="Barry K.W."/>
            <person name="Bougher N.L."/>
            <person name="Buchanan P."/>
            <person name="Buyck B."/>
            <person name="Bense V."/>
            <person name="Catcheside P."/>
            <person name="Chovatia M."/>
            <person name="Cooper J."/>
            <person name="Damon W."/>
            <person name="Desjardin D."/>
            <person name="Finy P."/>
            <person name="Geml J."/>
            <person name="Haridas S."/>
            <person name="Hughes K."/>
            <person name="Justo A."/>
            <person name="Karasinski D."/>
            <person name="Kautmanova I."/>
            <person name="Kiss B."/>
            <person name="Kocsube S."/>
            <person name="Kotiranta H."/>
            <person name="LaButti K.M."/>
            <person name="Lechner B.E."/>
            <person name="Liimatainen K."/>
            <person name="Lipzen A."/>
            <person name="Lukacs Z."/>
            <person name="Mihaltcheva S."/>
            <person name="Morgado L.N."/>
            <person name="Niskanen T."/>
            <person name="Noordeloos M.E."/>
            <person name="Ohm R.A."/>
            <person name="Ortiz-Santana B."/>
            <person name="Ovrebo C."/>
            <person name="Racz N."/>
            <person name="Riley R."/>
            <person name="Savchenko A."/>
            <person name="Shiryaev A."/>
            <person name="Soop K."/>
            <person name="Spirin V."/>
            <person name="Szebenyi C."/>
            <person name="Tomsovsky M."/>
            <person name="Tulloss R.E."/>
            <person name="Uehling J."/>
            <person name="Grigoriev I.V."/>
            <person name="Vagvolgyi C."/>
            <person name="Papp T."/>
            <person name="Martin F.M."/>
            <person name="Miettinen O."/>
            <person name="Hibbett D.S."/>
            <person name="Nagy L.G."/>
        </authorList>
    </citation>
    <scope>NUCLEOTIDE SEQUENCE [LARGE SCALE GENOMIC DNA]</scope>
    <source>
        <strain evidence="1 2">HHB13444</strain>
    </source>
</reference>
<keyword evidence="2" id="KW-1185">Reference proteome</keyword>
<accession>A0A5C3P2X2</accession>
<protein>
    <submittedName>
        <fullName evidence="1">Uncharacterized protein</fullName>
    </submittedName>
</protein>
<dbReference type="AlphaFoldDB" id="A0A5C3P2X2"/>
<dbReference type="EMBL" id="ML211348">
    <property type="protein sequence ID" value="TFK84006.1"/>
    <property type="molecule type" value="Genomic_DNA"/>
</dbReference>
<dbReference type="InParanoid" id="A0A5C3P2X2"/>
<organism evidence="1 2">
    <name type="scientific">Polyporus arcularius HHB13444</name>
    <dbReference type="NCBI Taxonomy" id="1314778"/>
    <lineage>
        <taxon>Eukaryota</taxon>
        <taxon>Fungi</taxon>
        <taxon>Dikarya</taxon>
        <taxon>Basidiomycota</taxon>
        <taxon>Agaricomycotina</taxon>
        <taxon>Agaricomycetes</taxon>
        <taxon>Polyporales</taxon>
        <taxon>Polyporaceae</taxon>
        <taxon>Polyporus</taxon>
    </lineage>
</organism>
<name>A0A5C3P2X2_9APHY</name>
<sequence length="173" mass="19490">MSETYTIRFQYSTPPGVESAVIFRQDNPNVWFKLGPRDLGEGTWTVQTVSGTWQGAFTVAGADKVWLGDQKVEFGQDQGQLAQRRYKWTGRVDQYGMRYEWQLDDSCQGRVNIFRRYTGTPDWHKVGTLDKTNTGATLEIKHVSGSYSVGWSEVQYLIGTAIAILKALEGIPA</sequence>
<gene>
    <name evidence="1" type="ORF">K466DRAFT_602383</name>
</gene>
<dbReference type="Proteomes" id="UP000308197">
    <property type="component" value="Unassembled WGS sequence"/>
</dbReference>
<evidence type="ECO:0000313" key="1">
    <source>
        <dbReference type="EMBL" id="TFK84006.1"/>
    </source>
</evidence>
<evidence type="ECO:0000313" key="2">
    <source>
        <dbReference type="Proteomes" id="UP000308197"/>
    </source>
</evidence>